<dbReference type="Gene3D" id="1.10.10.10">
    <property type="entry name" value="Winged helix-like DNA-binding domain superfamily/Winged helix DNA-binding domain"/>
    <property type="match status" value="1"/>
</dbReference>
<dbReference type="InterPro" id="IPR036388">
    <property type="entry name" value="WH-like_DNA-bd_sf"/>
</dbReference>
<sequence length="294" mass="32024">MDIQQFRSALSVANHGSLRAAAVALHLTPQSLSEQLARMERALGVTLFTRTSTGMRPTPAGEQFLREAADVVTAFDRLINTTRATAAPTELRLAAAYDLGDVVRHLARPLLAEQPTMVVRNRQLGCPQHAPALLSGDIHAALAHHPPTRPDPRGVHRLVIDATPRHALIYDRHPLAGQPQVSLSRLSREPLILPGTEANPGCLRELELTEFTDRGLRPRIGAEVHGIDLAIAAVASGAGYALCVRTTYPTEPGMRFVPISDPILPHQVALLWHDRQAVAPLLTVARRLHRRLPA</sequence>
<dbReference type="RefSeq" id="WP_285663465.1">
    <property type="nucleotide sequence ID" value="NZ_BSTX01000002.1"/>
</dbReference>
<evidence type="ECO:0000256" key="4">
    <source>
        <dbReference type="ARBA" id="ARBA00023163"/>
    </source>
</evidence>
<dbReference type="SUPFAM" id="SSF53850">
    <property type="entry name" value="Periplasmic binding protein-like II"/>
    <property type="match status" value="1"/>
</dbReference>
<dbReference type="GO" id="GO:0003700">
    <property type="term" value="F:DNA-binding transcription factor activity"/>
    <property type="evidence" value="ECO:0007669"/>
    <property type="project" value="InterPro"/>
</dbReference>
<reference evidence="6" key="1">
    <citation type="submission" date="2023-03" db="EMBL/GenBank/DDBJ databases">
        <title>Actinorhabdospora filicis NBRC 111898.</title>
        <authorList>
            <person name="Ichikawa N."/>
            <person name="Sato H."/>
            <person name="Tonouchi N."/>
        </authorList>
    </citation>
    <scope>NUCLEOTIDE SEQUENCE</scope>
    <source>
        <strain evidence="6">NBRC 111898</strain>
    </source>
</reference>
<dbReference type="GO" id="GO:0003677">
    <property type="term" value="F:DNA binding"/>
    <property type="evidence" value="ECO:0007669"/>
    <property type="project" value="UniProtKB-KW"/>
</dbReference>
<dbReference type="PANTHER" id="PTHR30346:SF0">
    <property type="entry name" value="HCA OPERON TRANSCRIPTIONAL ACTIVATOR HCAR"/>
    <property type="match status" value="1"/>
</dbReference>
<dbReference type="PROSITE" id="PS50931">
    <property type="entry name" value="HTH_LYSR"/>
    <property type="match status" value="1"/>
</dbReference>
<comment type="similarity">
    <text evidence="1">Belongs to the LysR transcriptional regulatory family.</text>
</comment>
<feature type="domain" description="HTH lysR-type" evidence="5">
    <location>
        <begin position="1"/>
        <end position="58"/>
    </location>
</feature>
<protein>
    <submittedName>
        <fullName evidence="6">LysR family transcriptional regulator</fullName>
    </submittedName>
</protein>
<dbReference type="InterPro" id="IPR036390">
    <property type="entry name" value="WH_DNA-bd_sf"/>
</dbReference>
<dbReference type="EMBL" id="BSTX01000002">
    <property type="protein sequence ID" value="GLZ78307.1"/>
    <property type="molecule type" value="Genomic_DNA"/>
</dbReference>
<dbReference type="InterPro" id="IPR005119">
    <property type="entry name" value="LysR_subst-bd"/>
</dbReference>
<evidence type="ECO:0000313" key="6">
    <source>
        <dbReference type="EMBL" id="GLZ78307.1"/>
    </source>
</evidence>
<dbReference type="Pfam" id="PF00126">
    <property type="entry name" value="HTH_1"/>
    <property type="match status" value="1"/>
</dbReference>
<proteinExistence type="inferred from homology"/>
<dbReference type="AlphaFoldDB" id="A0A9W6W3M1"/>
<accession>A0A9W6W3M1</accession>
<gene>
    <name evidence="6" type="ORF">Afil01_31140</name>
</gene>
<organism evidence="6 7">
    <name type="scientific">Actinorhabdospora filicis</name>
    <dbReference type="NCBI Taxonomy" id="1785913"/>
    <lineage>
        <taxon>Bacteria</taxon>
        <taxon>Bacillati</taxon>
        <taxon>Actinomycetota</taxon>
        <taxon>Actinomycetes</taxon>
        <taxon>Micromonosporales</taxon>
        <taxon>Micromonosporaceae</taxon>
        <taxon>Actinorhabdospora</taxon>
    </lineage>
</organism>
<dbReference type="Gene3D" id="3.40.190.10">
    <property type="entry name" value="Periplasmic binding protein-like II"/>
    <property type="match status" value="2"/>
</dbReference>
<keyword evidence="4" id="KW-0804">Transcription</keyword>
<keyword evidence="3" id="KW-0238">DNA-binding</keyword>
<dbReference type="Proteomes" id="UP001165079">
    <property type="component" value="Unassembled WGS sequence"/>
</dbReference>
<name>A0A9W6W3M1_9ACTN</name>
<dbReference type="Pfam" id="PF03466">
    <property type="entry name" value="LysR_substrate"/>
    <property type="match status" value="1"/>
</dbReference>
<comment type="caution">
    <text evidence="6">The sequence shown here is derived from an EMBL/GenBank/DDBJ whole genome shotgun (WGS) entry which is preliminary data.</text>
</comment>
<evidence type="ECO:0000256" key="2">
    <source>
        <dbReference type="ARBA" id="ARBA00023015"/>
    </source>
</evidence>
<dbReference type="GO" id="GO:0032993">
    <property type="term" value="C:protein-DNA complex"/>
    <property type="evidence" value="ECO:0007669"/>
    <property type="project" value="TreeGrafter"/>
</dbReference>
<dbReference type="SUPFAM" id="SSF46785">
    <property type="entry name" value="Winged helix' DNA-binding domain"/>
    <property type="match status" value="1"/>
</dbReference>
<evidence type="ECO:0000313" key="7">
    <source>
        <dbReference type="Proteomes" id="UP001165079"/>
    </source>
</evidence>
<keyword evidence="2" id="KW-0805">Transcription regulation</keyword>
<evidence type="ECO:0000256" key="1">
    <source>
        <dbReference type="ARBA" id="ARBA00009437"/>
    </source>
</evidence>
<dbReference type="PANTHER" id="PTHR30346">
    <property type="entry name" value="TRANSCRIPTIONAL DUAL REGULATOR HCAR-RELATED"/>
    <property type="match status" value="1"/>
</dbReference>
<keyword evidence="7" id="KW-1185">Reference proteome</keyword>
<evidence type="ECO:0000259" key="5">
    <source>
        <dbReference type="PROSITE" id="PS50931"/>
    </source>
</evidence>
<dbReference type="InterPro" id="IPR000847">
    <property type="entry name" value="LysR_HTH_N"/>
</dbReference>
<evidence type="ECO:0000256" key="3">
    <source>
        <dbReference type="ARBA" id="ARBA00023125"/>
    </source>
</evidence>